<gene>
    <name evidence="2" type="ORF">SAMN05192554_12640</name>
</gene>
<keyword evidence="3" id="KW-1185">Reference proteome</keyword>
<reference evidence="2 3" key="1">
    <citation type="submission" date="2016-10" db="EMBL/GenBank/DDBJ databases">
        <authorList>
            <person name="de Groot N.N."/>
        </authorList>
    </citation>
    <scope>NUCLEOTIDE SEQUENCE [LARGE SCALE GENOMIC DNA]</scope>
    <source>
        <strain evidence="3">EB21,IBRC-M 10013,KCTC 4048</strain>
    </source>
</reference>
<evidence type="ECO:0000259" key="1">
    <source>
        <dbReference type="Pfam" id="PF14258"/>
    </source>
</evidence>
<dbReference type="Proteomes" id="UP000199370">
    <property type="component" value="Unassembled WGS sequence"/>
</dbReference>
<dbReference type="STRING" id="996166.SAMN05192554_12640"/>
<evidence type="ECO:0000313" key="3">
    <source>
        <dbReference type="Proteomes" id="UP000199370"/>
    </source>
</evidence>
<feature type="domain" description="DUF4350" evidence="1">
    <location>
        <begin position="35"/>
        <end position="241"/>
    </location>
</feature>
<dbReference type="RefSeq" id="WP_089735874.1">
    <property type="nucleotide sequence ID" value="NZ_FNIA01000026.1"/>
</dbReference>
<dbReference type="InterPro" id="IPR025646">
    <property type="entry name" value="DUF4350"/>
</dbReference>
<dbReference type="OrthoDB" id="372296at2157"/>
<proteinExistence type="predicted"/>
<dbReference type="Pfam" id="PF14258">
    <property type="entry name" value="DUF4350"/>
    <property type="match status" value="1"/>
</dbReference>
<dbReference type="AlphaFoldDB" id="A0A1H0AD64"/>
<evidence type="ECO:0000313" key="2">
    <source>
        <dbReference type="EMBL" id="SDN31558.1"/>
    </source>
</evidence>
<sequence length="350" mass="37131">MRIELPQYVLLFIVGLFVVSLLWAGSTSTAAFGGYNPAWDGSRDARVLADEGAEVTVLQETSGYDSLPGENTTAVVLSPSESYDASSRARFRSFVERGGTLVVAGDFDGGTNELLAAVGAESRVDGRVLRDERFHGASPALPVATNISESQYTESVGRVALNYPSVVDPGPNATTIVASSNYSYLDTNGNDALDDSEQLASYPVVTTESVGAGTVIAVSDPSLFINTMLEKGDNRAFATNLFAGETVAFDYSHSAGLPPLTALVLDLRSSAFAQFALGALVVALGALAIREDGVLAALGQRLGRSGADSTLTQREVLTFLRDRHPEWEEARVERLAQSINLPSRNEGDEQ</sequence>
<protein>
    <recommendedName>
        <fullName evidence="1">DUF4350 domain-containing protein</fullName>
    </recommendedName>
</protein>
<organism evidence="2 3">
    <name type="scientific">Haloarchaeobius iranensis</name>
    <dbReference type="NCBI Taxonomy" id="996166"/>
    <lineage>
        <taxon>Archaea</taxon>
        <taxon>Methanobacteriati</taxon>
        <taxon>Methanobacteriota</taxon>
        <taxon>Stenosarchaea group</taxon>
        <taxon>Halobacteria</taxon>
        <taxon>Halobacteriales</taxon>
        <taxon>Halorubellaceae</taxon>
        <taxon>Haloarchaeobius</taxon>
    </lineage>
</organism>
<dbReference type="EMBL" id="FNIA01000026">
    <property type="protein sequence ID" value="SDN31558.1"/>
    <property type="molecule type" value="Genomic_DNA"/>
</dbReference>
<dbReference type="Gene3D" id="3.40.50.880">
    <property type="match status" value="1"/>
</dbReference>
<dbReference type="InterPro" id="IPR029062">
    <property type="entry name" value="Class_I_gatase-like"/>
</dbReference>
<accession>A0A1H0AD64</accession>
<name>A0A1H0AD64_9EURY</name>